<evidence type="ECO:0000313" key="2">
    <source>
        <dbReference type="EMBL" id="ANU07150.1"/>
    </source>
</evidence>
<dbReference type="Proteomes" id="UP000092698">
    <property type="component" value="Chromosome"/>
</dbReference>
<accession>A0A1C7D6R1</accession>
<dbReference type="OrthoDB" id="7916272at2"/>
<reference evidence="2 3" key="1">
    <citation type="submission" date="2016-07" db="EMBL/GenBank/DDBJ databases">
        <title>Complete genome sequence of Altererythrobacter namhicola JCM 16345T, containing esterase-encoding genes.</title>
        <authorList>
            <person name="Cheng H."/>
            <person name="Wu Y.-H."/>
            <person name="Jian S.-L."/>
            <person name="Huo Y.-Y."/>
            <person name="Wang C.-S."/>
            <person name="Xu X.-W."/>
        </authorList>
    </citation>
    <scope>NUCLEOTIDE SEQUENCE [LARGE SCALE GENOMIC DNA]</scope>
    <source>
        <strain evidence="2 3">JCM 16345</strain>
    </source>
</reference>
<dbReference type="STRING" id="645517.A6F65_00832"/>
<evidence type="ECO:0000256" key="1">
    <source>
        <dbReference type="SAM" id="MobiDB-lite"/>
    </source>
</evidence>
<gene>
    <name evidence="2" type="ORF">A6F65_00832</name>
</gene>
<keyword evidence="3" id="KW-1185">Reference proteome</keyword>
<feature type="region of interest" description="Disordered" evidence="1">
    <location>
        <begin position="1"/>
        <end position="23"/>
    </location>
</feature>
<name>A0A1C7D6R1_9SPHN</name>
<dbReference type="AlphaFoldDB" id="A0A1C7D6R1"/>
<proteinExistence type="predicted"/>
<dbReference type="RefSeq" id="WP_067786219.1">
    <property type="nucleotide sequence ID" value="NZ_CP016545.1"/>
</dbReference>
<evidence type="ECO:0000313" key="3">
    <source>
        <dbReference type="Proteomes" id="UP000092698"/>
    </source>
</evidence>
<dbReference type="EMBL" id="CP016545">
    <property type="protein sequence ID" value="ANU07150.1"/>
    <property type="molecule type" value="Genomic_DNA"/>
</dbReference>
<organism evidence="2 3">
    <name type="scientific">Paraurantiacibacter namhicola</name>
    <dbReference type="NCBI Taxonomy" id="645517"/>
    <lineage>
        <taxon>Bacteria</taxon>
        <taxon>Pseudomonadati</taxon>
        <taxon>Pseudomonadota</taxon>
        <taxon>Alphaproteobacteria</taxon>
        <taxon>Sphingomonadales</taxon>
        <taxon>Erythrobacteraceae</taxon>
        <taxon>Paraurantiacibacter</taxon>
    </lineage>
</organism>
<dbReference type="KEGG" id="anh:A6F65_00832"/>
<protein>
    <submittedName>
        <fullName evidence="2">Uncharacterized protein</fullName>
    </submittedName>
</protein>
<sequence length="89" mass="9348">MAFDPFNRTVDTPGDPARDCFPVTPADNADLDRLTKAIYVGTGGDIVLRAADADVDVTFRNVPAGSILDIRVRAVRVSGTTAADLVGLS</sequence>